<evidence type="ECO:0000256" key="5">
    <source>
        <dbReference type="PROSITE-ProRule" id="PRU10141"/>
    </source>
</evidence>
<accession>A0AAN5C5V5</accession>
<evidence type="ECO:0000256" key="1">
    <source>
        <dbReference type="ARBA" id="ARBA00022679"/>
    </source>
</evidence>
<dbReference type="InterPro" id="IPR000719">
    <property type="entry name" value="Prot_kinase_dom"/>
</dbReference>
<keyword evidence="3" id="KW-0418">Kinase</keyword>
<dbReference type="GO" id="GO:0005524">
    <property type="term" value="F:ATP binding"/>
    <property type="evidence" value="ECO:0007669"/>
    <property type="project" value="UniProtKB-UniRule"/>
</dbReference>
<dbReference type="Pfam" id="PF00069">
    <property type="entry name" value="Pkinase"/>
    <property type="match status" value="1"/>
</dbReference>
<dbReference type="Proteomes" id="UP001328107">
    <property type="component" value="Unassembled WGS sequence"/>
</dbReference>
<dbReference type="PANTHER" id="PTHR11042">
    <property type="entry name" value="EUKARYOTIC TRANSLATION INITIATION FACTOR 2-ALPHA KINASE EIF2-ALPHA KINASE -RELATED"/>
    <property type="match status" value="1"/>
</dbReference>
<dbReference type="FunFam" id="3.30.200.20:FF:000706">
    <property type="entry name" value="Protein kinase"/>
    <property type="match status" value="1"/>
</dbReference>
<dbReference type="EMBL" id="BTRK01000002">
    <property type="protein sequence ID" value="GMR38643.1"/>
    <property type="molecule type" value="Genomic_DNA"/>
</dbReference>
<name>A0AAN5C5V5_9BILA</name>
<evidence type="ECO:0000313" key="7">
    <source>
        <dbReference type="EMBL" id="GMR38643.1"/>
    </source>
</evidence>
<gene>
    <name evidence="7" type="ORF">PMAYCL1PPCAC_08838</name>
</gene>
<keyword evidence="2 5" id="KW-0547">Nucleotide-binding</keyword>
<dbReference type="InterPro" id="IPR011009">
    <property type="entry name" value="Kinase-like_dom_sf"/>
</dbReference>
<dbReference type="GO" id="GO:0005737">
    <property type="term" value="C:cytoplasm"/>
    <property type="evidence" value="ECO:0007669"/>
    <property type="project" value="TreeGrafter"/>
</dbReference>
<organism evidence="7 8">
    <name type="scientific">Pristionchus mayeri</name>
    <dbReference type="NCBI Taxonomy" id="1317129"/>
    <lineage>
        <taxon>Eukaryota</taxon>
        <taxon>Metazoa</taxon>
        <taxon>Ecdysozoa</taxon>
        <taxon>Nematoda</taxon>
        <taxon>Chromadorea</taxon>
        <taxon>Rhabditida</taxon>
        <taxon>Rhabditina</taxon>
        <taxon>Diplogasteromorpha</taxon>
        <taxon>Diplogasteroidea</taxon>
        <taxon>Neodiplogasteridae</taxon>
        <taxon>Pristionchus</taxon>
    </lineage>
</organism>
<dbReference type="PANTHER" id="PTHR11042:SF91">
    <property type="entry name" value="EUKARYOTIC TRANSLATION INITIATION FACTOR 2-ALPHA KINASE"/>
    <property type="match status" value="1"/>
</dbReference>
<feature type="domain" description="Protein kinase" evidence="6">
    <location>
        <begin position="193"/>
        <end position="443"/>
    </location>
</feature>
<dbReference type="SUPFAM" id="SSF56112">
    <property type="entry name" value="Protein kinase-like (PK-like)"/>
    <property type="match status" value="1"/>
</dbReference>
<evidence type="ECO:0000256" key="4">
    <source>
        <dbReference type="ARBA" id="ARBA00022840"/>
    </source>
</evidence>
<dbReference type="AlphaFoldDB" id="A0AAN5C5V5"/>
<keyword evidence="8" id="KW-1185">Reference proteome</keyword>
<reference evidence="8" key="1">
    <citation type="submission" date="2022-10" db="EMBL/GenBank/DDBJ databases">
        <title>Genome assembly of Pristionchus species.</title>
        <authorList>
            <person name="Yoshida K."/>
            <person name="Sommer R.J."/>
        </authorList>
    </citation>
    <scope>NUCLEOTIDE SEQUENCE [LARGE SCALE GENOMIC DNA]</scope>
    <source>
        <strain evidence="8">RS5460</strain>
    </source>
</reference>
<dbReference type="GO" id="GO:0005634">
    <property type="term" value="C:nucleus"/>
    <property type="evidence" value="ECO:0007669"/>
    <property type="project" value="TreeGrafter"/>
</dbReference>
<evidence type="ECO:0000256" key="2">
    <source>
        <dbReference type="ARBA" id="ARBA00022741"/>
    </source>
</evidence>
<dbReference type="PROSITE" id="PS00107">
    <property type="entry name" value="PROTEIN_KINASE_ATP"/>
    <property type="match status" value="1"/>
</dbReference>
<dbReference type="Gene3D" id="3.30.200.20">
    <property type="entry name" value="Phosphorylase Kinase, domain 1"/>
    <property type="match status" value="1"/>
</dbReference>
<evidence type="ECO:0000259" key="6">
    <source>
        <dbReference type="PROSITE" id="PS50011"/>
    </source>
</evidence>
<feature type="non-terminal residue" evidence="7">
    <location>
        <position position="1"/>
    </location>
</feature>
<evidence type="ECO:0000256" key="3">
    <source>
        <dbReference type="ARBA" id="ARBA00022777"/>
    </source>
</evidence>
<sequence length="443" mass="51071">RRERDGSTYAYRMCDDPDYAGILIDVSEDVSEGKELVGVFGKRLIFGISMTDPYVERPKLTSLSENVYLLEVQTKHPAVRVHIRDEYIYIAGLGYLYVIETETMEFIRPLNNGSIALFTISGAINGTITAMGYAFERMYNYKPIYDHEQYLLVTAKLPAGYFQDDQHTIPNQQLPNELQETHIAFESEFQTKFVTIRILGQGGYGCVFECGNKLDKWRYAVKRIPLRGLDRDMEDAMREVMAMASFDHPGIVSYKKSWNEETPTGWQRISDDALLEKLNCKTQLKYRNDCSFLYIQMELCQSTLSEWLNANDQRDLSRMKSWFKQIVEAVAYIHKKGKIHRDLKPSNILFARDGHLKVCDLGIVTDRAIKKGCGQELAISRTSARGTEMYMAPEQIFEEYQRGNSTNVLNHLPEVEEVVNWLTNQDDSERPECIDILNHSFMT</sequence>
<dbReference type="InterPro" id="IPR050339">
    <property type="entry name" value="CC_SR_Kinase"/>
</dbReference>
<dbReference type="PROSITE" id="PS50011">
    <property type="entry name" value="PROTEIN_KINASE_DOM"/>
    <property type="match status" value="1"/>
</dbReference>
<dbReference type="SMART" id="SM00220">
    <property type="entry name" value="S_TKc"/>
    <property type="match status" value="1"/>
</dbReference>
<feature type="binding site" evidence="5">
    <location>
        <position position="222"/>
    </location>
    <ligand>
        <name>ATP</name>
        <dbReference type="ChEBI" id="CHEBI:30616"/>
    </ligand>
</feature>
<dbReference type="Gene3D" id="1.10.510.10">
    <property type="entry name" value="Transferase(Phosphotransferase) domain 1"/>
    <property type="match status" value="1"/>
</dbReference>
<keyword evidence="1" id="KW-0808">Transferase</keyword>
<evidence type="ECO:0000313" key="8">
    <source>
        <dbReference type="Proteomes" id="UP001328107"/>
    </source>
</evidence>
<proteinExistence type="predicted"/>
<dbReference type="InterPro" id="IPR017441">
    <property type="entry name" value="Protein_kinase_ATP_BS"/>
</dbReference>
<keyword evidence="4 5" id="KW-0067">ATP-binding</keyword>
<dbReference type="GO" id="GO:0004694">
    <property type="term" value="F:eukaryotic translation initiation factor 2alpha kinase activity"/>
    <property type="evidence" value="ECO:0007669"/>
    <property type="project" value="TreeGrafter"/>
</dbReference>
<comment type="caution">
    <text evidence="7">The sequence shown here is derived from an EMBL/GenBank/DDBJ whole genome shotgun (WGS) entry which is preliminary data.</text>
</comment>
<protein>
    <recommendedName>
        <fullName evidence="6">Protein kinase domain-containing protein</fullName>
    </recommendedName>
</protein>